<sequence>MKFLKYLYFKYYTFQIRVGNPDIAIFSAMLLLIFVLMLYLFGVFFITSVLLPYLSAKFENYVLYISLGILILLVISFYFLFIFKDRYKEIIKDRFLKESNNLIVILFTLMAFVLPILGLYMKMLQNQGKL</sequence>
<evidence type="ECO:0000313" key="3">
    <source>
        <dbReference type="Proteomes" id="UP000184172"/>
    </source>
</evidence>
<dbReference type="AlphaFoldDB" id="A0A1M6PMN9"/>
<dbReference type="RefSeq" id="WP_073222294.1">
    <property type="nucleotide sequence ID" value="NZ_FNNS01000048.1"/>
</dbReference>
<dbReference type="Proteomes" id="UP000184172">
    <property type="component" value="Unassembled WGS sequence"/>
</dbReference>
<keyword evidence="1" id="KW-0812">Transmembrane</keyword>
<reference evidence="3" key="1">
    <citation type="submission" date="2016-11" db="EMBL/GenBank/DDBJ databases">
        <authorList>
            <person name="Varghese N."/>
            <person name="Submissions S."/>
        </authorList>
    </citation>
    <scope>NUCLEOTIDE SEQUENCE [LARGE SCALE GENOMIC DNA]</scope>
    <source>
        <strain evidence="3">DSM 26349</strain>
    </source>
</reference>
<accession>A0A1M6PMN9</accession>
<evidence type="ECO:0000313" key="2">
    <source>
        <dbReference type="EMBL" id="SHK09225.1"/>
    </source>
</evidence>
<organism evidence="2 3">
    <name type="scientific">Aequorivita viscosa</name>
    <dbReference type="NCBI Taxonomy" id="797419"/>
    <lineage>
        <taxon>Bacteria</taxon>
        <taxon>Pseudomonadati</taxon>
        <taxon>Bacteroidota</taxon>
        <taxon>Flavobacteriia</taxon>
        <taxon>Flavobacteriales</taxon>
        <taxon>Flavobacteriaceae</taxon>
        <taxon>Aequorivita</taxon>
    </lineage>
</organism>
<proteinExistence type="predicted"/>
<keyword evidence="1" id="KW-1133">Transmembrane helix</keyword>
<protein>
    <submittedName>
        <fullName evidence="2">Uncharacterized protein</fullName>
    </submittedName>
</protein>
<evidence type="ECO:0000256" key="1">
    <source>
        <dbReference type="SAM" id="Phobius"/>
    </source>
</evidence>
<dbReference type="EMBL" id="FQYV01000053">
    <property type="protein sequence ID" value="SHK09225.1"/>
    <property type="molecule type" value="Genomic_DNA"/>
</dbReference>
<gene>
    <name evidence="2" type="ORF">SAMN04487908_1534</name>
</gene>
<feature type="transmembrane region" description="Helical" evidence="1">
    <location>
        <begin position="61"/>
        <end position="81"/>
    </location>
</feature>
<keyword evidence="1" id="KW-0472">Membrane</keyword>
<keyword evidence="3" id="KW-1185">Reference proteome</keyword>
<dbReference type="STRING" id="797419.SAMN05216556_1488"/>
<feature type="transmembrane region" description="Helical" evidence="1">
    <location>
        <begin position="102"/>
        <end position="121"/>
    </location>
</feature>
<name>A0A1M6PMN9_9FLAO</name>
<feature type="transmembrane region" description="Helical" evidence="1">
    <location>
        <begin position="23"/>
        <end position="55"/>
    </location>
</feature>